<organism evidence="12 14">
    <name type="scientific">Clostridium sulfidigenes</name>
    <dbReference type="NCBI Taxonomy" id="318464"/>
    <lineage>
        <taxon>Bacteria</taxon>
        <taxon>Bacillati</taxon>
        <taxon>Bacillota</taxon>
        <taxon>Clostridia</taxon>
        <taxon>Eubacteriales</taxon>
        <taxon>Clostridiaceae</taxon>
        <taxon>Clostridium</taxon>
    </lineage>
</organism>
<evidence type="ECO:0000313" key="13">
    <source>
        <dbReference type="EMBL" id="MBE6061082.1"/>
    </source>
</evidence>
<evidence type="ECO:0000313" key="12">
    <source>
        <dbReference type="EMBL" id="KEZ85281.1"/>
    </source>
</evidence>
<evidence type="ECO:0000256" key="6">
    <source>
        <dbReference type="ARBA" id="ARBA00023284"/>
    </source>
</evidence>
<dbReference type="STRING" id="318464.IO99_15245"/>
<dbReference type="GO" id="GO:0015035">
    <property type="term" value="F:protein-disulfide reductase activity"/>
    <property type="evidence" value="ECO:0007669"/>
    <property type="project" value="UniProtKB-UniRule"/>
</dbReference>
<dbReference type="InterPro" id="IPR005746">
    <property type="entry name" value="Thioredoxin"/>
</dbReference>
<evidence type="ECO:0000259" key="11">
    <source>
        <dbReference type="PROSITE" id="PS51352"/>
    </source>
</evidence>
<evidence type="ECO:0000256" key="9">
    <source>
        <dbReference type="PIRSR" id="PIRSR000077-1"/>
    </source>
</evidence>
<dbReference type="EMBL" id="JPMD01000038">
    <property type="protein sequence ID" value="KEZ85281.1"/>
    <property type="molecule type" value="Genomic_DNA"/>
</dbReference>
<keyword evidence="3" id="KW-0813">Transport</keyword>
<dbReference type="CDD" id="cd02947">
    <property type="entry name" value="TRX_family"/>
    <property type="match status" value="1"/>
</dbReference>
<evidence type="ECO:0000256" key="2">
    <source>
        <dbReference type="ARBA" id="ARBA00020570"/>
    </source>
</evidence>
<keyword evidence="14" id="KW-1185">Reference proteome</keyword>
<dbReference type="EMBL" id="SVCM01000149">
    <property type="protein sequence ID" value="MBE6061082.1"/>
    <property type="molecule type" value="Genomic_DNA"/>
</dbReference>
<reference evidence="12 14" key="1">
    <citation type="submission" date="2014-07" db="EMBL/GenBank/DDBJ databases">
        <title>Draft genome of Clostridium sulfidigenes 113A isolated from sediments associated with methane hydrate from Krishna Godavari basin.</title>
        <authorList>
            <person name="Honkalas V.S."/>
            <person name="Dabir A.P."/>
            <person name="Arora P."/>
            <person name="Dhakephalkar P.K."/>
        </authorList>
    </citation>
    <scope>NUCLEOTIDE SEQUENCE [LARGE SCALE GENOMIC DNA]</scope>
    <source>
        <strain evidence="12 14">113A</strain>
    </source>
</reference>
<comment type="similarity">
    <text evidence="1 8">Belongs to the thioredoxin family.</text>
</comment>
<dbReference type="PROSITE" id="PS00194">
    <property type="entry name" value="THIOREDOXIN_1"/>
    <property type="match status" value="1"/>
</dbReference>
<dbReference type="RefSeq" id="WP_035134706.1">
    <property type="nucleotide sequence ID" value="NZ_JBQHQR010000014.1"/>
</dbReference>
<dbReference type="FunFam" id="3.40.30.10:FF:000001">
    <property type="entry name" value="Thioredoxin"/>
    <property type="match status" value="1"/>
</dbReference>
<feature type="site" description="Contributes to redox potential value" evidence="9">
    <location>
        <position position="29"/>
    </location>
</feature>
<dbReference type="InterPro" id="IPR036249">
    <property type="entry name" value="Thioredoxin-like_sf"/>
</dbReference>
<evidence type="ECO:0000256" key="8">
    <source>
        <dbReference type="PIRNR" id="PIRNR000077"/>
    </source>
</evidence>
<sequence length="103" mass="11509">MAKIVNSAEFNNEIKDGVVVVDFFATWCGPCKMLAPIFEELSTEMEGKVKFIKVDVDQCPDISMQYSVASIPTIIVFKDGKNVNTTVGFVPKERIKEIVEAYI</sequence>
<evidence type="ECO:0000256" key="5">
    <source>
        <dbReference type="ARBA" id="ARBA00023157"/>
    </source>
</evidence>
<feature type="site" description="Contributes to redox potential value" evidence="9">
    <location>
        <position position="30"/>
    </location>
</feature>
<feature type="active site" description="Nucleophile" evidence="9">
    <location>
        <position position="28"/>
    </location>
</feature>
<keyword evidence="4" id="KW-0249">Electron transport</keyword>
<name>A0A084J8J7_9CLOT</name>
<accession>A0A084J8J7</accession>
<dbReference type="InterPro" id="IPR013766">
    <property type="entry name" value="Thioredoxin_domain"/>
</dbReference>
<feature type="disulfide bond" description="Redox-active" evidence="10">
    <location>
        <begin position="28"/>
        <end position="31"/>
    </location>
</feature>
<dbReference type="AlphaFoldDB" id="A0A084J8J7"/>
<dbReference type="SUPFAM" id="SSF52833">
    <property type="entry name" value="Thioredoxin-like"/>
    <property type="match status" value="1"/>
</dbReference>
<comment type="caution">
    <text evidence="12">The sequence shown here is derived from an EMBL/GenBank/DDBJ whole genome shotgun (WGS) entry which is preliminary data.</text>
</comment>
<dbReference type="eggNOG" id="COG3118">
    <property type="taxonomic scope" value="Bacteria"/>
</dbReference>
<dbReference type="Gene3D" id="3.40.30.10">
    <property type="entry name" value="Glutaredoxin"/>
    <property type="match status" value="1"/>
</dbReference>
<evidence type="ECO:0000256" key="3">
    <source>
        <dbReference type="ARBA" id="ARBA00022448"/>
    </source>
</evidence>
<dbReference type="PIRSF" id="PIRSF000077">
    <property type="entry name" value="Thioredoxin"/>
    <property type="match status" value="1"/>
</dbReference>
<keyword evidence="6 10" id="KW-0676">Redox-active center</keyword>
<evidence type="ECO:0000256" key="4">
    <source>
        <dbReference type="ARBA" id="ARBA00022982"/>
    </source>
</evidence>
<evidence type="ECO:0000313" key="14">
    <source>
        <dbReference type="Proteomes" id="UP000028542"/>
    </source>
</evidence>
<dbReference type="PANTHER" id="PTHR45663">
    <property type="entry name" value="GEO12009P1"/>
    <property type="match status" value="1"/>
</dbReference>
<evidence type="ECO:0000256" key="1">
    <source>
        <dbReference type="ARBA" id="ARBA00008987"/>
    </source>
</evidence>
<dbReference type="PRINTS" id="PR00421">
    <property type="entry name" value="THIOREDOXIN"/>
</dbReference>
<dbReference type="Proteomes" id="UP000768462">
    <property type="component" value="Unassembled WGS sequence"/>
</dbReference>
<feature type="active site" description="Nucleophile" evidence="9">
    <location>
        <position position="31"/>
    </location>
</feature>
<dbReference type="GO" id="GO:0045454">
    <property type="term" value="P:cell redox homeostasis"/>
    <property type="evidence" value="ECO:0007669"/>
    <property type="project" value="TreeGrafter"/>
</dbReference>
<dbReference type="Pfam" id="PF00085">
    <property type="entry name" value="Thioredoxin"/>
    <property type="match status" value="1"/>
</dbReference>
<proteinExistence type="inferred from homology"/>
<keyword evidence="5 10" id="KW-1015">Disulfide bond</keyword>
<dbReference type="GO" id="GO:0005829">
    <property type="term" value="C:cytosol"/>
    <property type="evidence" value="ECO:0007669"/>
    <property type="project" value="TreeGrafter"/>
</dbReference>
<evidence type="ECO:0000256" key="7">
    <source>
        <dbReference type="NCBIfam" id="TIGR01068"/>
    </source>
</evidence>
<dbReference type="PANTHER" id="PTHR45663:SF11">
    <property type="entry name" value="GEO12009P1"/>
    <property type="match status" value="1"/>
</dbReference>
<dbReference type="InterPro" id="IPR017937">
    <property type="entry name" value="Thioredoxin_CS"/>
</dbReference>
<feature type="domain" description="Thioredoxin" evidence="11">
    <location>
        <begin position="1"/>
        <end position="103"/>
    </location>
</feature>
<evidence type="ECO:0000256" key="10">
    <source>
        <dbReference type="PIRSR" id="PIRSR000077-4"/>
    </source>
</evidence>
<feature type="site" description="Deprotonates C-terminal active site Cys" evidence="9">
    <location>
        <position position="22"/>
    </location>
</feature>
<protein>
    <recommendedName>
        <fullName evidence="2 7">Thioredoxin</fullName>
    </recommendedName>
</protein>
<reference evidence="13" key="2">
    <citation type="submission" date="2019-04" db="EMBL/GenBank/DDBJ databases">
        <title>Evolution of Biomass-Degrading Anaerobic Consortia Revealed by Metagenomics.</title>
        <authorList>
            <person name="Peng X."/>
        </authorList>
    </citation>
    <scope>NUCLEOTIDE SEQUENCE</scope>
    <source>
        <strain evidence="13">SIG254</strain>
    </source>
</reference>
<gene>
    <name evidence="13" type="primary">trxA</name>
    <name evidence="13" type="ORF">E7215_13050</name>
    <name evidence="12" type="ORF">IO99_15245</name>
</gene>
<dbReference type="NCBIfam" id="TIGR01068">
    <property type="entry name" value="thioredoxin"/>
    <property type="match status" value="1"/>
</dbReference>
<dbReference type="Proteomes" id="UP000028542">
    <property type="component" value="Unassembled WGS sequence"/>
</dbReference>
<dbReference type="PROSITE" id="PS51352">
    <property type="entry name" value="THIOREDOXIN_2"/>
    <property type="match status" value="1"/>
</dbReference>